<evidence type="ECO:0000313" key="3">
    <source>
        <dbReference type="Proteomes" id="UP001445335"/>
    </source>
</evidence>
<dbReference type="AlphaFoldDB" id="A0AAW1R3A1"/>
<organism evidence="2 3">
    <name type="scientific">Elliptochloris bilobata</name>
    <dbReference type="NCBI Taxonomy" id="381761"/>
    <lineage>
        <taxon>Eukaryota</taxon>
        <taxon>Viridiplantae</taxon>
        <taxon>Chlorophyta</taxon>
        <taxon>core chlorophytes</taxon>
        <taxon>Trebouxiophyceae</taxon>
        <taxon>Trebouxiophyceae incertae sedis</taxon>
        <taxon>Elliptochloris clade</taxon>
        <taxon>Elliptochloris</taxon>
    </lineage>
</organism>
<name>A0AAW1R3A1_9CHLO</name>
<dbReference type="EMBL" id="JALJOU010000053">
    <property type="protein sequence ID" value="KAK9828035.1"/>
    <property type="molecule type" value="Genomic_DNA"/>
</dbReference>
<evidence type="ECO:0000313" key="2">
    <source>
        <dbReference type="EMBL" id="KAK9828035.1"/>
    </source>
</evidence>
<proteinExistence type="predicted"/>
<comment type="caution">
    <text evidence="2">The sequence shown here is derived from an EMBL/GenBank/DDBJ whole genome shotgun (WGS) entry which is preliminary data.</text>
</comment>
<keyword evidence="3" id="KW-1185">Reference proteome</keyword>
<accession>A0AAW1R3A1</accession>
<sequence>MRNTQNVKVANGVHLDALEDLGANPNLFKDLFDMDGFADCDKMYKLADVTTGGIRLADVNALNKEFGIAYNVSKAGSHRPPHNHVNSGRQAHSAAC</sequence>
<evidence type="ECO:0000256" key="1">
    <source>
        <dbReference type="SAM" id="MobiDB-lite"/>
    </source>
</evidence>
<dbReference type="Proteomes" id="UP001445335">
    <property type="component" value="Unassembled WGS sequence"/>
</dbReference>
<feature type="region of interest" description="Disordered" evidence="1">
    <location>
        <begin position="75"/>
        <end position="96"/>
    </location>
</feature>
<protein>
    <submittedName>
        <fullName evidence="2">Uncharacterized protein</fullName>
    </submittedName>
</protein>
<gene>
    <name evidence="2" type="ORF">WJX81_003697</name>
</gene>
<reference evidence="2 3" key="1">
    <citation type="journal article" date="2024" name="Nat. Commun.">
        <title>Phylogenomics reveals the evolutionary origins of lichenization in chlorophyte algae.</title>
        <authorList>
            <person name="Puginier C."/>
            <person name="Libourel C."/>
            <person name="Otte J."/>
            <person name="Skaloud P."/>
            <person name="Haon M."/>
            <person name="Grisel S."/>
            <person name="Petersen M."/>
            <person name="Berrin J.G."/>
            <person name="Delaux P.M."/>
            <person name="Dal Grande F."/>
            <person name="Keller J."/>
        </authorList>
    </citation>
    <scope>NUCLEOTIDE SEQUENCE [LARGE SCALE GENOMIC DNA]</scope>
    <source>
        <strain evidence="2 3">SAG 245.80</strain>
    </source>
</reference>